<dbReference type="InterPro" id="IPR050570">
    <property type="entry name" value="Cell_wall_metabolism_enzyme"/>
</dbReference>
<reference evidence="3" key="1">
    <citation type="submission" date="2018-08" db="EMBL/GenBank/DDBJ databases">
        <authorList>
            <person name="Liu Z.-W."/>
            <person name="Du Z.-J."/>
        </authorList>
    </citation>
    <scope>NUCLEOTIDE SEQUENCE [LARGE SCALE GENOMIC DNA]</scope>
    <source>
        <strain evidence="3">H4X</strain>
    </source>
</reference>
<comment type="caution">
    <text evidence="2">The sequence shown here is derived from an EMBL/GenBank/DDBJ whole genome shotgun (WGS) entry which is preliminary data.</text>
</comment>
<dbReference type="AlphaFoldDB" id="A0A3D8LCF6"/>
<dbReference type="InterPro" id="IPR016047">
    <property type="entry name" value="M23ase_b-sheet_dom"/>
</dbReference>
<accession>A0A3D8LCF6</accession>
<sequence length="456" mass="50018">MKSRDKIYHSYISYIFVALLLAGCSGKQTLRGVFSKEQTPYEKYAAKLKDAKLDETALGQEWLQAGQQALRDSITVTLPFKETGYFSADKPKALGYRVTAKRGERLVVNLEMRAREQAQVFMDLFEAPAIPTEEPRRVASADTASTSLSYEVDEDQQHILRVQPELLRSGQYTVTIQAEPTLAFPVQGKTSRNIASIWGDPRDGGVRLHEGVDIFAKRGTPAIASAEGVVSKVSVTPRGGKVVWLTDVNRRQSLYYAHLDSQAVAAGQRVQMGDTLGFVGNTGNAITTNPHLHFGIYRFGRGATNPFPYLYESIQKVPDVKIDASLVGNWVRISAKSANIRLQPTTKSTVYTTLPQHTPLQVTGGVDTWYRIALPNGTEAYVAGSLVEATTKPVRYEKIAAETDLLDEAHPLAAAKDSLKPGSNVAVLGNYNGYRLVRNDAGLLGWINPEGNMSAR</sequence>
<dbReference type="InterPro" id="IPR003646">
    <property type="entry name" value="SH3-like_bac-type"/>
</dbReference>
<dbReference type="Gene3D" id="2.70.70.10">
    <property type="entry name" value="Glucose Permease (Domain IIA)"/>
    <property type="match status" value="1"/>
</dbReference>
<name>A0A3D8LCF6_9BACT</name>
<evidence type="ECO:0000313" key="2">
    <source>
        <dbReference type="EMBL" id="RDV14976.1"/>
    </source>
</evidence>
<dbReference type="Pfam" id="PF01551">
    <property type="entry name" value="Peptidase_M23"/>
    <property type="match status" value="1"/>
</dbReference>
<dbReference type="PANTHER" id="PTHR21666">
    <property type="entry name" value="PEPTIDASE-RELATED"/>
    <property type="match status" value="1"/>
</dbReference>
<dbReference type="Proteomes" id="UP000256708">
    <property type="component" value="Unassembled WGS sequence"/>
</dbReference>
<dbReference type="SMART" id="SM00287">
    <property type="entry name" value="SH3b"/>
    <property type="match status" value="1"/>
</dbReference>
<dbReference type="InterPro" id="IPR011055">
    <property type="entry name" value="Dup_hybrid_motif"/>
</dbReference>
<protein>
    <submittedName>
        <fullName evidence="2">Peptidase M23</fullName>
    </submittedName>
</protein>
<dbReference type="GO" id="GO:0004222">
    <property type="term" value="F:metalloendopeptidase activity"/>
    <property type="evidence" value="ECO:0007669"/>
    <property type="project" value="TreeGrafter"/>
</dbReference>
<keyword evidence="3" id="KW-1185">Reference proteome</keyword>
<dbReference type="Gene3D" id="2.30.30.40">
    <property type="entry name" value="SH3 Domains"/>
    <property type="match status" value="1"/>
</dbReference>
<organism evidence="2 3">
    <name type="scientific">Pontibacter diazotrophicus</name>
    <dbReference type="NCBI Taxonomy" id="1400979"/>
    <lineage>
        <taxon>Bacteria</taxon>
        <taxon>Pseudomonadati</taxon>
        <taxon>Bacteroidota</taxon>
        <taxon>Cytophagia</taxon>
        <taxon>Cytophagales</taxon>
        <taxon>Hymenobacteraceae</taxon>
        <taxon>Pontibacter</taxon>
    </lineage>
</organism>
<evidence type="ECO:0000313" key="3">
    <source>
        <dbReference type="Proteomes" id="UP000256708"/>
    </source>
</evidence>
<evidence type="ECO:0000259" key="1">
    <source>
        <dbReference type="SMART" id="SM00287"/>
    </source>
</evidence>
<dbReference type="PROSITE" id="PS51257">
    <property type="entry name" value="PROKAR_LIPOPROTEIN"/>
    <property type="match status" value="1"/>
</dbReference>
<dbReference type="OrthoDB" id="9810477at2"/>
<dbReference type="SUPFAM" id="SSF51261">
    <property type="entry name" value="Duplicated hybrid motif"/>
    <property type="match status" value="1"/>
</dbReference>
<dbReference type="CDD" id="cd12797">
    <property type="entry name" value="M23_peptidase"/>
    <property type="match status" value="1"/>
</dbReference>
<feature type="domain" description="SH3b" evidence="1">
    <location>
        <begin position="328"/>
        <end position="390"/>
    </location>
</feature>
<gene>
    <name evidence="2" type="ORF">DXT99_11870</name>
</gene>
<dbReference type="EMBL" id="QRGR01000011">
    <property type="protein sequence ID" value="RDV14976.1"/>
    <property type="molecule type" value="Genomic_DNA"/>
</dbReference>
<dbReference type="PANTHER" id="PTHR21666:SF268">
    <property type="entry name" value="PEPTIDASE M23 DOMAIN-CONTAINING PROTEIN"/>
    <property type="match status" value="1"/>
</dbReference>
<proteinExistence type="predicted"/>
<dbReference type="Pfam" id="PF08239">
    <property type="entry name" value="SH3_3"/>
    <property type="match status" value="1"/>
</dbReference>